<name>A0A7J7FAT1_DICBM</name>
<evidence type="ECO:0000313" key="2">
    <source>
        <dbReference type="Proteomes" id="UP000551758"/>
    </source>
</evidence>
<protein>
    <submittedName>
        <fullName evidence="1">Uncharacterized protein</fullName>
    </submittedName>
</protein>
<sequence length="179" mass="20832">MKLTKSQKISFPLIIFKHCWSAEYILVLETCKSSIGKEQGSEGLISSPLSLIIWRTQQEKSNHQYWRGSLLDLKTRRRNMGFLPSEADAEILAVKFHTTAKIMKEKKANELKAICHSQCTDSIIVVHKNVLFLKRAFGKSLQGHTPEVFFLAYSLTAKLHYVKRWKIFMFIINFDWRKP</sequence>
<accession>A0A7J7FAT1</accession>
<keyword evidence="2" id="KW-1185">Reference proteome</keyword>
<dbReference type="Proteomes" id="UP000551758">
    <property type="component" value="Unassembled WGS sequence"/>
</dbReference>
<reference evidence="1 2" key="1">
    <citation type="journal article" date="2020" name="Mol. Biol. Evol.">
        <title>Interspecific Gene Flow and the Evolution of Specialization in Black and White Rhinoceros.</title>
        <authorList>
            <person name="Moodley Y."/>
            <person name="Westbury M.V."/>
            <person name="Russo I.M."/>
            <person name="Gopalakrishnan S."/>
            <person name="Rakotoarivelo A."/>
            <person name="Olsen R.A."/>
            <person name="Prost S."/>
            <person name="Tunstall T."/>
            <person name="Ryder O.A."/>
            <person name="Dalen L."/>
            <person name="Bruford M.W."/>
        </authorList>
    </citation>
    <scope>NUCLEOTIDE SEQUENCE [LARGE SCALE GENOMIC DNA]</scope>
    <source>
        <strain evidence="1">SBR-YM</strain>
        <tissue evidence="1">Skin</tissue>
    </source>
</reference>
<dbReference type="EMBL" id="JACDTQ010000823">
    <property type="protein sequence ID" value="KAF5925057.1"/>
    <property type="molecule type" value="Genomic_DNA"/>
</dbReference>
<gene>
    <name evidence="1" type="ORF">HPG69_008733</name>
</gene>
<proteinExistence type="predicted"/>
<dbReference type="AlphaFoldDB" id="A0A7J7FAT1"/>
<evidence type="ECO:0000313" key="1">
    <source>
        <dbReference type="EMBL" id="KAF5925057.1"/>
    </source>
</evidence>
<comment type="caution">
    <text evidence="1">The sequence shown here is derived from an EMBL/GenBank/DDBJ whole genome shotgun (WGS) entry which is preliminary data.</text>
</comment>
<organism evidence="1 2">
    <name type="scientific">Diceros bicornis minor</name>
    <name type="common">South-central black rhinoceros</name>
    <dbReference type="NCBI Taxonomy" id="77932"/>
    <lineage>
        <taxon>Eukaryota</taxon>
        <taxon>Metazoa</taxon>
        <taxon>Chordata</taxon>
        <taxon>Craniata</taxon>
        <taxon>Vertebrata</taxon>
        <taxon>Euteleostomi</taxon>
        <taxon>Mammalia</taxon>
        <taxon>Eutheria</taxon>
        <taxon>Laurasiatheria</taxon>
        <taxon>Perissodactyla</taxon>
        <taxon>Rhinocerotidae</taxon>
        <taxon>Diceros</taxon>
    </lineage>
</organism>